<dbReference type="InterPro" id="IPR016161">
    <property type="entry name" value="Ald_DH/histidinol_DH"/>
</dbReference>
<evidence type="ECO:0000259" key="2">
    <source>
        <dbReference type="Pfam" id="PF00171"/>
    </source>
</evidence>
<dbReference type="Gene3D" id="3.40.605.10">
    <property type="entry name" value="Aldehyde Dehydrogenase, Chain A, domain 1"/>
    <property type="match status" value="1"/>
</dbReference>
<keyword evidence="1" id="KW-0560">Oxidoreductase</keyword>
<sequence>MPDPCVRVLLGRSLARALAQAGVEDARGTFTPVTGVFSGRPLVSVPVCGPRDVRATVSRAEGASWWWGATSVHERLRWVRCLGRALGVHRTALVAVLTESCGLGPADAHAECLHASRIPRAHARAALLGPRSAPDASCLSLLRRAGQPFVVFSSVDAARPLASLLEGALPALLSGVAVVTVVDHRSAVPALAAVMAARGAGLPRHVWQLSICGPEDEDLAALRSVLAEHTQGAVPQCCQDLVSPRRRAPGLLVLRHDGNVRAAARGALTACFGRAGRGCAATPLVLVHTSLLPAFLADLSRRLACFTPVSALPERGQSERLASWTRGVIDGGADVVWPRAPHPALVIGVPRPLLLLAPGHAASPPTPPTGPASLVVRFSAWSEALDVMRRGGPHLSVYTRTSRGQLWPQFASLPAAHIALNRPSGAGLPPGLPLAALRSL</sequence>
<dbReference type="Gene3D" id="3.40.309.10">
    <property type="entry name" value="Aldehyde Dehydrogenase, Chain A, domain 2"/>
    <property type="match status" value="1"/>
</dbReference>
<dbReference type="SUPFAM" id="SSF53720">
    <property type="entry name" value="ALDH-like"/>
    <property type="match status" value="1"/>
</dbReference>
<dbReference type="Proteomes" id="UP001198565">
    <property type="component" value="Unassembled WGS sequence"/>
</dbReference>
<keyword evidence="4" id="KW-1185">Reference proteome</keyword>
<dbReference type="EMBL" id="JAINVZ010000008">
    <property type="protein sequence ID" value="MBY8886111.1"/>
    <property type="molecule type" value="Genomic_DNA"/>
</dbReference>
<evidence type="ECO:0000313" key="3">
    <source>
        <dbReference type="EMBL" id="MBY8886111.1"/>
    </source>
</evidence>
<accession>A0ABS7QTQ2</accession>
<evidence type="ECO:0000256" key="1">
    <source>
        <dbReference type="ARBA" id="ARBA00023002"/>
    </source>
</evidence>
<dbReference type="InterPro" id="IPR016163">
    <property type="entry name" value="Ald_DH_C"/>
</dbReference>
<name>A0ABS7QTQ2_9ACTN</name>
<gene>
    <name evidence="3" type="ORF">K7472_14760</name>
</gene>
<reference evidence="3 4" key="1">
    <citation type="submission" date="2021-08" db="EMBL/GenBank/DDBJ databases">
        <title>Streptomyces sp. PTM05 isolated from lichen.</title>
        <authorList>
            <person name="Somphong A."/>
            <person name="Phongsopitanun W."/>
            <person name="Tanasupawat S."/>
        </authorList>
    </citation>
    <scope>NUCLEOTIDE SEQUENCE [LARGE SCALE GENOMIC DNA]</scope>
    <source>
        <strain evidence="3 4">Ptm05</strain>
    </source>
</reference>
<dbReference type="RefSeq" id="WP_222978053.1">
    <property type="nucleotide sequence ID" value="NZ_JAINVZ010000008.1"/>
</dbReference>
<protein>
    <submittedName>
        <fullName evidence="3">Aldehyde dehydrogenase family protein</fullName>
    </submittedName>
</protein>
<dbReference type="Pfam" id="PF00171">
    <property type="entry name" value="Aldedh"/>
    <property type="match status" value="1"/>
</dbReference>
<feature type="domain" description="Aldehyde dehydrogenase" evidence="2">
    <location>
        <begin position="32"/>
        <end position="209"/>
    </location>
</feature>
<dbReference type="InterPro" id="IPR016162">
    <property type="entry name" value="Ald_DH_N"/>
</dbReference>
<dbReference type="InterPro" id="IPR050740">
    <property type="entry name" value="Aldehyde_DH_Superfamily"/>
</dbReference>
<comment type="caution">
    <text evidence="3">The sequence shown here is derived from an EMBL/GenBank/DDBJ whole genome shotgun (WGS) entry which is preliminary data.</text>
</comment>
<dbReference type="PANTHER" id="PTHR43353">
    <property type="entry name" value="SUCCINATE-SEMIALDEHYDE DEHYDROGENASE, MITOCHONDRIAL"/>
    <property type="match status" value="1"/>
</dbReference>
<dbReference type="InterPro" id="IPR015590">
    <property type="entry name" value="Aldehyde_DH_dom"/>
</dbReference>
<evidence type="ECO:0000313" key="4">
    <source>
        <dbReference type="Proteomes" id="UP001198565"/>
    </source>
</evidence>
<proteinExistence type="predicted"/>
<organism evidence="3 4">
    <name type="scientific">Streptantibioticus parmotrematis</name>
    <dbReference type="NCBI Taxonomy" id="2873249"/>
    <lineage>
        <taxon>Bacteria</taxon>
        <taxon>Bacillati</taxon>
        <taxon>Actinomycetota</taxon>
        <taxon>Actinomycetes</taxon>
        <taxon>Kitasatosporales</taxon>
        <taxon>Streptomycetaceae</taxon>
        <taxon>Streptantibioticus</taxon>
    </lineage>
</organism>
<dbReference type="PANTHER" id="PTHR43353:SF5">
    <property type="entry name" value="SUCCINATE-SEMIALDEHYDE DEHYDROGENASE, MITOCHONDRIAL"/>
    <property type="match status" value="1"/>
</dbReference>